<evidence type="ECO:0000313" key="2">
    <source>
        <dbReference type="EMBL" id="CAG5087047.1"/>
    </source>
</evidence>
<sequence length="397" mass="46352">MMRSVLSILVFAFVLSACNSNGTSEAQEEINSYLSSIDKETTPEEYEQLKKDVSNYFYEGRLEDINKYVDYRALISITLDKMDLEGIKIEFFDAMTEELAKRGDYWESTSWGTSYYDCVKEYMNEDGHSVLVFRSFGDAGINYDEFVLAKVEGEVKIIDIFNVGNGQFLSEIMREFVTNLMNSKNKNLDPKESELLMEDIVDDIQYEDYESALEKYQLLPTELKQTRVMKLMELRLYMWLDEEVYAEKVDAYRASYPHDACLDLMLIDYYTIKEDYEMTIESIKAIEEVYPDDGVLDFYKGGYYLEMNDCQSALNAFNNAVLSDDEIYDFKDGLSIAYIDCDQKEKGFAMVDELIDLGYYSYSDFDYYLSISYDNYTSWPAYQKWISQYDTINSSSL</sequence>
<evidence type="ECO:0008006" key="4">
    <source>
        <dbReference type="Google" id="ProtNLM"/>
    </source>
</evidence>
<accession>A0A916JQE2</accession>
<dbReference type="EMBL" id="OU015584">
    <property type="protein sequence ID" value="CAG5087047.1"/>
    <property type="molecule type" value="Genomic_DNA"/>
</dbReference>
<gene>
    <name evidence="2" type="ORF">CRYO30217_03375</name>
</gene>
<name>A0A916JQE2_9FLAO</name>
<dbReference type="KEGG" id="ptan:CRYO30217_03375"/>
<dbReference type="AlphaFoldDB" id="A0A916JQE2"/>
<evidence type="ECO:0000256" key="1">
    <source>
        <dbReference type="SAM" id="SignalP"/>
    </source>
</evidence>
<feature type="chain" id="PRO_5036951694" description="Tetratricopeptide repeat protein" evidence="1">
    <location>
        <begin position="27"/>
        <end position="397"/>
    </location>
</feature>
<keyword evidence="1" id="KW-0732">Signal</keyword>
<dbReference type="PROSITE" id="PS51257">
    <property type="entry name" value="PROKAR_LIPOPROTEIN"/>
    <property type="match status" value="1"/>
</dbReference>
<protein>
    <recommendedName>
        <fullName evidence="4">Tetratricopeptide repeat protein</fullName>
    </recommendedName>
</protein>
<dbReference type="Gene3D" id="1.25.40.10">
    <property type="entry name" value="Tetratricopeptide repeat domain"/>
    <property type="match status" value="1"/>
</dbReference>
<dbReference type="SUPFAM" id="SSF48452">
    <property type="entry name" value="TPR-like"/>
    <property type="match status" value="1"/>
</dbReference>
<evidence type="ECO:0000313" key="3">
    <source>
        <dbReference type="Proteomes" id="UP000683507"/>
    </source>
</evidence>
<feature type="signal peptide" evidence="1">
    <location>
        <begin position="1"/>
        <end position="26"/>
    </location>
</feature>
<reference evidence="2" key="1">
    <citation type="submission" date="2021-04" db="EMBL/GenBank/DDBJ databases">
        <authorList>
            <person name="Rodrigo-Torres L."/>
            <person name="Arahal R. D."/>
            <person name="Lucena T."/>
        </authorList>
    </citation>
    <scope>NUCLEOTIDE SEQUENCE</scope>
    <source>
        <strain evidence="2">AS29M-1</strain>
    </source>
</reference>
<proteinExistence type="predicted"/>
<dbReference type="InterPro" id="IPR011990">
    <property type="entry name" value="TPR-like_helical_dom_sf"/>
</dbReference>
<dbReference type="Proteomes" id="UP000683507">
    <property type="component" value="Chromosome"/>
</dbReference>
<organism evidence="2 3">
    <name type="scientific">Parvicella tangerina</name>
    <dbReference type="NCBI Taxonomy" id="2829795"/>
    <lineage>
        <taxon>Bacteria</taxon>
        <taxon>Pseudomonadati</taxon>
        <taxon>Bacteroidota</taxon>
        <taxon>Flavobacteriia</taxon>
        <taxon>Flavobacteriales</taxon>
        <taxon>Parvicellaceae</taxon>
        <taxon>Parvicella</taxon>
    </lineage>
</organism>
<keyword evidence="3" id="KW-1185">Reference proteome</keyword>